<feature type="transmembrane region" description="Helical" evidence="4">
    <location>
        <begin position="960"/>
        <end position="987"/>
    </location>
</feature>
<dbReference type="EC" id="2.4.-.-" evidence="6"/>
<feature type="domain" description="Glycosyltransferase 2-like" evidence="5">
    <location>
        <begin position="37"/>
        <end position="160"/>
    </location>
</feature>
<feature type="transmembrane region" description="Helical" evidence="4">
    <location>
        <begin position="644"/>
        <end position="662"/>
    </location>
</feature>
<feature type="transmembrane region" description="Helical" evidence="4">
    <location>
        <begin position="703"/>
        <end position="721"/>
    </location>
</feature>
<accession>A0ABX8SLD8</accession>
<evidence type="ECO:0000256" key="4">
    <source>
        <dbReference type="SAM" id="Phobius"/>
    </source>
</evidence>
<proteinExistence type="inferred from homology"/>
<dbReference type="GO" id="GO:0016757">
    <property type="term" value="F:glycosyltransferase activity"/>
    <property type="evidence" value="ECO:0007669"/>
    <property type="project" value="UniProtKB-KW"/>
</dbReference>
<feature type="transmembrane region" description="Helical" evidence="4">
    <location>
        <begin position="733"/>
        <end position="754"/>
    </location>
</feature>
<keyword evidence="4" id="KW-1133">Transmembrane helix</keyword>
<feature type="transmembrane region" description="Helical" evidence="4">
    <location>
        <begin position="462"/>
        <end position="484"/>
    </location>
</feature>
<evidence type="ECO:0000313" key="6">
    <source>
        <dbReference type="EMBL" id="QXT63694.1"/>
    </source>
</evidence>
<evidence type="ECO:0000256" key="2">
    <source>
        <dbReference type="ARBA" id="ARBA00022676"/>
    </source>
</evidence>
<dbReference type="RefSeq" id="WP_219083621.1">
    <property type="nucleotide sequence ID" value="NZ_CP079216.1"/>
</dbReference>
<sequence length="992" mass="104680">MSDEPLHGHLEDDLWSWIDQDDTADDAPDIDPSAVTAVMVVHDAAEFLPRQLVALAGLNPRPGRLVAVDTGSQDSSGDLLRKALGEGILDDVLTADRDVTFGEAVRLGLGEDEPEWVWLLHDDSAPRRGTLTRLLEGAKQADVVVPKLLQPKRRNYRETLSEVGQAITRGGERVPLVEEGDIDQGQTDARDVLGASTAGLLVRGETWRELGGIAPEVARHRDGVDFCWRANAVGFRVLTWPAGSLHHLRAGHTGLRHESRHPHLDDRLAALRIAGSRGASTFGLGAASLLRSAGFLLAKAPGFARAELGAFRRYRDTAEETASLAARLPEEDLTPEELLPSRFWPVQHAFDRFGSAVSERYKDLTDTTEADTSLDELTSDDELTASVGRGLHVSPVAVLVVVLLVAAGVAARSLLGGGPISGGGLLAAPASLAAAWQAYLTGTAPWLGFAAFSSLGGFGSPGWFTFLAVILVPLLSGISALALLRHLRVALPVAVAAGGAWAGATILLGLVTAGDVSGMVLAVAAPILARAVHAVVIDEDTGAEGLRAPASAAFWLIVVSVVWPVALPLLTVVAVVWAVRDRERIVSVAIMVVPAWLVFIPWLPTLVRHPGRLLTGVDPLAWPDFPPASYALVVGRILPSGLPLWANIVFFAALGVVALLAISTLRRPAWTRAVVGVAAPLLVGTLLSRLIVEVDGGVARPLLSPWALLVVAALLAPAIWCDREETRIRSRGVLSMSLAGLLAVGVWAVVGFAGPVQSTTSVLPGYVRDVISSSRDSRALLVDLSDASAVSWSVVDARQPRWGSAERNPTGSFADQFAALAEAIAGANPPSDLADRFRELGVSHLWVRGFDQDHRAALDNLESLVSAAADDSSAVWTVGGLVSRVTIDSEPIADGQVPPGDEGRELRVADSPDVSWTASVDGQRLARGTTTTDVSREDVVTLTGVPADGGTLSIEPTPRWWQLALHVVVLLVVATLAAPTLGGATVARRGQS</sequence>
<reference evidence="6 7" key="1">
    <citation type="submission" date="2021-07" db="EMBL/GenBank/DDBJ databases">
        <title>complete genome sequencing of Tessaracoccus sp.J1M15.</title>
        <authorList>
            <person name="Bae J.-W."/>
            <person name="Kim D.-y."/>
        </authorList>
    </citation>
    <scope>NUCLEOTIDE SEQUENCE [LARGE SCALE GENOMIC DNA]</scope>
    <source>
        <strain evidence="6 7">J1M15</strain>
    </source>
</reference>
<keyword evidence="3 6" id="KW-0808">Transferase</keyword>
<feature type="transmembrane region" description="Helical" evidence="4">
    <location>
        <begin position="669"/>
        <end position="691"/>
    </location>
</feature>
<feature type="transmembrane region" description="Helical" evidence="4">
    <location>
        <begin position="391"/>
        <end position="411"/>
    </location>
</feature>
<evidence type="ECO:0000259" key="5">
    <source>
        <dbReference type="Pfam" id="PF00535"/>
    </source>
</evidence>
<evidence type="ECO:0000256" key="1">
    <source>
        <dbReference type="ARBA" id="ARBA00006739"/>
    </source>
</evidence>
<dbReference type="InterPro" id="IPR001173">
    <property type="entry name" value="Glyco_trans_2-like"/>
</dbReference>
<feature type="transmembrane region" description="Helical" evidence="4">
    <location>
        <begin position="585"/>
        <end position="603"/>
    </location>
</feature>
<keyword evidence="4" id="KW-0472">Membrane</keyword>
<protein>
    <submittedName>
        <fullName evidence="6">Glycosyltransferase</fullName>
        <ecNumber evidence="6">2.4.-.-</ecNumber>
    </submittedName>
</protein>
<name>A0ABX8SLD8_9ACTN</name>
<dbReference type="Pfam" id="PF00535">
    <property type="entry name" value="Glycos_transf_2"/>
    <property type="match status" value="1"/>
</dbReference>
<evidence type="ECO:0000313" key="7">
    <source>
        <dbReference type="Proteomes" id="UP000824504"/>
    </source>
</evidence>
<keyword evidence="4" id="KW-0812">Transmembrane</keyword>
<feature type="transmembrane region" description="Helical" evidence="4">
    <location>
        <begin position="491"/>
        <end position="511"/>
    </location>
</feature>
<keyword evidence="2 6" id="KW-0328">Glycosyltransferase</keyword>
<dbReference type="PANTHER" id="PTHR43179">
    <property type="entry name" value="RHAMNOSYLTRANSFERASE WBBL"/>
    <property type="match status" value="1"/>
</dbReference>
<keyword evidence="7" id="KW-1185">Reference proteome</keyword>
<dbReference type="Proteomes" id="UP000824504">
    <property type="component" value="Chromosome"/>
</dbReference>
<dbReference type="PANTHER" id="PTHR43179:SF12">
    <property type="entry name" value="GALACTOFURANOSYLTRANSFERASE GLFT2"/>
    <property type="match status" value="1"/>
</dbReference>
<feature type="transmembrane region" description="Helical" evidence="4">
    <location>
        <begin position="423"/>
        <end position="442"/>
    </location>
</feature>
<dbReference type="EMBL" id="CP079216">
    <property type="protein sequence ID" value="QXT63694.1"/>
    <property type="molecule type" value="Genomic_DNA"/>
</dbReference>
<gene>
    <name evidence="6" type="ORF">KDB89_04245</name>
</gene>
<organism evidence="6 7">
    <name type="scientific">Tessaracoccus palaemonis</name>
    <dbReference type="NCBI Taxonomy" id="2829499"/>
    <lineage>
        <taxon>Bacteria</taxon>
        <taxon>Bacillati</taxon>
        <taxon>Actinomycetota</taxon>
        <taxon>Actinomycetes</taxon>
        <taxon>Propionibacteriales</taxon>
        <taxon>Propionibacteriaceae</taxon>
        <taxon>Tessaracoccus</taxon>
    </lineage>
</organism>
<feature type="transmembrane region" description="Helical" evidence="4">
    <location>
        <begin position="552"/>
        <end position="578"/>
    </location>
</feature>
<evidence type="ECO:0000256" key="3">
    <source>
        <dbReference type="ARBA" id="ARBA00022679"/>
    </source>
</evidence>
<comment type="similarity">
    <text evidence="1">Belongs to the glycosyltransferase 2 family.</text>
</comment>